<organism evidence="1 2">
    <name type="scientific">Neofusicoccum parvum</name>
    <dbReference type="NCBI Taxonomy" id="310453"/>
    <lineage>
        <taxon>Eukaryota</taxon>
        <taxon>Fungi</taxon>
        <taxon>Dikarya</taxon>
        <taxon>Ascomycota</taxon>
        <taxon>Pezizomycotina</taxon>
        <taxon>Dothideomycetes</taxon>
        <taxon>Dothideomycetes incertae sedis</taxon>
        <taxon>Botryosphaeriales</taxon>
        <taxon>Botryosphaeriaceae</taxon>
        <taxon>Neofusicoccum</taxon>
    </lineage>
</organism>
<reference evidence="1" key="1">
    <citation type="submission" date="2024-09" db="EMBL/GenBank/DDBJ databases">
        <title>Draft Genome Sequences of Neofusicoccum parvum.</title>
        <authorList>
            <person name="Ashida A."/>
            <person name="Camagna M."/>
            <person name="Tanaka A."/>
            <person name="Takemoto D."/>
        </authorList>
    </citation>
    <scope>NUCLEOTIDE SEQUENCE</scope>
    <source>
        <strain evidence="1">PPO83</strain>
    </source>
</reference>
<protein>
    <submittedName>
        <fullName evidence="1">Uncharacterized protein</fullName>
    </submittedName>
</protein>
<keyword evidence="2" id="KW-1185">Reference proteome</keyword>
<gene>
    <name evidence="1" type="primary">g7202</name>
    <name evidence="1" type="ORF">NpPPO83_00007202</name>
</gene>
<evidence type="ECO:0000313" key="1">
    <source>
        <dbReference type="EMBL" id="GME52359.1"/>
    </source>
</evidence>
<accession>A0ACB5SPZ7</accession>
<dbReference type="Proteomes" id="UP001165186">
    <property type="component" value="Unassembled WGS sequence"/>
</dbReference>
<name>A0ACB5SPZ7_9PEZI</name>
<dbReference type="EMBL" id="BSXG01000186">
    <property type="protein sequence ID" value="GME52359.1"/>
    <property type="molecule type" value="Genomic_DNA"/>
</dbReference>
<sequence>MLQHKQADQAPDYARKFTQSICKLASAQSITITGQDLEDDSHPIWEVVRRSIGLEPTDWKWRRPGGSHDKLFDYENQRREGQLQLSLLLPALDSPSSACKPTSLSFKGTSSTFLLPTSTSSRTTTTAADAHLPRIPPLANPHNTALHPLTTLTVAITYDTTSPPTHLHSLSTRLAALLLTSTPSLHTLDLTHVPDPPPTPSSSSPPPPTPSTTRAADILATLLPSASDNHRRNAKQPPSFLPHLHTLRLSTVTTATALAALLTRLAPRLHVLDLAFVVLAPECGTWEDVFAALRHDGGGRALRTLRLGTLMDYHADGVPAGLRWCVQGVARVVVLGGAKGGWDERLRSGIEAFVRGESDVCPVLGGARRRGVGDGLVGGWGGGI</sequence>
<proteinExistence type="predicted"/>
<comment type="caution">
    <text evidence="1">The sequence shown here is derived from an EMBL/GenBank/DDBJ whole genome shotgun (WGS) entry which is preliminary data.</text>
</comment>
<evidence type="ECO:0000313" key="2">
    <source>
        <dbReference type="Proteomes" id="UP001165186"/>
    </source>
</evidence>